<protein>
    <submittedName>
        <fullName evidence="1">Uncharacterized protein</fullName>
    </submittedName>
</protein>
<evidence type="ECO:0000313" key="1">
    <source>
        <dbReference type="EMBL" id="NMW84684.1"/>
    </source>
</evidence>
<proteinExistence type="predicted"/>
<comment type="caution">
    <text evidence="1">The sequence shown here is derived from an EMBL/GenBank/DDBJ whole genome shotgun (WGS) entry which is preliminary data.</text>
</comment>
<reference evidence="1" key="1">
    <citation type="submission" date="2020-04" db="EMBL/GenBank/DDBJ databases">
        <title>Peptoniphilus sp. nov. isolated from swine feces.</title>
        <authorList>
            <person name="Ryu S.W."/>
        </authorList>
    </citation>
    <scope>NUCLEOTIDE SEQUENCE [LARGE SCALE GENOMIC DNA]</scope>
    <source>
        <strain evidence="1">AGMB00490</strain>
    </source>
</reference>
<dbReference type="EMBL" id="JABDSR010000003">
    <property type="protein sequence ID" value="NMW84684.1"/>
    <property type="molecule type" value="Genomic_DNA"/>
</dbReference>
<keyword evidence="2" id="KW-1185">Reference proteome</keyword>
<dbReference type="AlphaFoldDB" id="A0A848RKM6"/>
<name>A0A848RKM6_9FIRM</name>
<dbReference type="Proteomes" id="UP000568273">
    <property type="component" value="Unassembled WGS sequence"/>
</dbReference>
<evidence type="ECO:0000313" key="2">
    <source>
        <dbReference type="Proteomes" id="UP000568273"/>
    </source>
</evidence>
<accession>A0A848RKM6</accession>
<organism evidence="1 2">
    <name type="scientific">Peptoniphilus faecalis</name>
    <dbReference type="NCBI Taxonomy" id="2731255"/>
    <lineage>
        <taxon>Bacteria</taxon>
        <taxon>Bacillati</taxon>
        <taxon>Bacillota</taxon>
        <taxon>Tissierellia</taxon>
        <taxon>Tissierellales</taxon>
        <taxon>Peptoniphilaceae</taxon>
        <taxon>Peptoniphilus</taxon>
    </lineage>
</organism>
<gene>
    <name evidence="1" type="ORF">HKO22_02860</name>
</gene>
<dbReference type="RefSeq" id="WP_169968394.1">
    <property type="nucleotide sequence ID" value="NZ_JABDSR010000003.1"/>
</dbReference>
<sequence>MFDDYNSTVGKSQEERQTTADIFDAVYSAPSTFDLPLDDIKTYVNDLLINQIGTKVLVDGSPEFVITSDLKKIYSNIQSNMKDATFLHTSVAKRGSVVEFPNGAKAIVYNIPNDDIVINSARIVIFNNFIDFFRPRVEYDEDPNSKTYGDVKEILFMLEQSVPVFIEKIGVDFRNQDVGLLHDTVYRVIGAQSQIKAKVGDVVMVEGKYYEISDIDTLTSGVCTIQLRTTRDNYDKYVIK</sequence>